<evidence type="ECO:0000259" key="3">
    <source>
        <dbReference type="Pfam" id="PF22666"/>
    </source>
</evidence>
<organism evidence="4 5">
    <name type="scientific">Laetiporus sulphureus 93-53</name>
    <dbReference type="NCBI Taxonomy" id="1314785"/>
    <lineage>
        <taxon>Eukaryota</taxon>
        <taxon>Fungi</taxon>
        <taxon>Dikarya</taxon>
        <taxon>Basidiomycota</taxon>
        <taxon>Agaricomycotina</taxon>
        <taxon>Agaricomycetes</taxon>
        <taxon>Polyporales</taxon>
        <taxon>Laetiporus</taxon>
    </lineage>
</organism>
<reference evidence="4 5" key="1">
    <citation type="journal article" date="2016" name="Mol. Biol. Evol.">
        <title>Comparative Genomics of Early-Diverging Mushroom-Forming Fungi Provides Insights into the Origins of Lignocellulose Decay Capabilities.</title>
        <authorList>
            <person name="Nagy L.G."/>
            <person name="Riley R."/>
            <person name="Tritt A."/>
            <person name="Adam C."/>
            <person name="Daum C."/>
            <person name="Floudas D."/>
            <person name="Sun H."/>
            <person name="Yadav J.S."/>
            <person name="Pangilinan J."/>
            <person name="Larsson K.H."/>
            <person name="Matsuura K."/>
            <person name="Barry K."/>
            <person name="Labutti K."/>
            <person name="Kuo R."/>
            <person name="Ohm R.A."/>
            <person name="Bhattacharya S.S."/>
            <person name="Shirouzu T."/>
            <person name="Yoshinaga Y."/>
            <person name="Martin F.M."/>
            <person name="Grigoriev I.V."/>
            <person name="Hibbett D.S."/>
        </authorList>
    </citation>
    <scope>NUCLEOTIDE SEQUENCE [LARGE SCALE GENOMIC DNA]</scope>
    <source>
        <strain evidence="4 5">93-53</strain>
    </source>
</reference>
<evidence type="ECO:0000313" key="4">
    <source>
        <dbReference type="EMBL" id="KZT04091.1"/>
    </source>
</evidence>
<name>A0A165D3K6_9APHY</name>
<dbReference type="RefSeq" id="XP_040761831.1">
    <property type="nucleotide sequence ID" value="XM_040903283.1"/>
</dbReference>
<dbReference type="PANTHER" id="PTHR43730">
    <property type="entry name" value="BETA-MANNOSIDASE"/>
    <property type="match status" value="1"/>
</dbReference>
<gene>
    <name evidence="4" type="ORF">LAESUDRAFT_621951</name>
</gene>
<feature type="domain" description="Beta-mannosidase-like galactose-binding" evidence="3">
    <location>
        <begin position="17"/>
        <end position="75"/>
    </location>
</feature>
<evidence type="ECO:0000256" key="1">
    <source>
        <dbReference type="ARBA" id="ARBA00022801"/>
    </source>
</evidence>
<keyword evidence="1" id="KW-0378">Hydrolase</keyword>
<dbReference type="GO" id="GO:0004567">
    <property type="term" value="F:beta-mannosidase activity"/>
    <property type="evidence" value="ECO:0007669"/>
    <property type="project" value="TreeGrafter"/>
</dbReference>
<dbReference type="STRING" id="1314785.A0A165D3K6"/>
<accession>A0A165D3K6</accession>
<evidence type="ECO:0000313" key="5">
    <source>
        <dbReference type="Proteomes" id="UP000076871"/>
    </source>
</evidence>
<feature type="non-terminal residue" evidence="4">
    <location>
        <position position="82"/>
    </location>
</feature>
<keyword evidence="2" id="KW-0326">Glycosidase</keyword>
<dbReference type="InterPro" id="IPR050887">
    <property type="entry name" value="Beta-mannosidase_GH2"/>
</dbReference>
<dbReference type="InParanoid" id="A0A165D3K6"/>
<dbReference type="InterPro" id="IPR054593">
    <property type="entry name" value="Beta-mannosidase-like_N2"/>
</dbReference>
<dbReference type="OrthoDB" id="5419483at2759"/>
<dbReference type="AlphaFoldDB" id="A0A165D3K6"/>
<keyword evidence="5" id="KW-1185">Reference proteome</keyword>
<dbReference type="Proteomes" id="UP000076871">
    <property type="component" value="Unassembled WGS sequence"/>
</dbReference>
<dbReference type="Pfam" id="PF22666">
    <property type="entry name" value="Glyco_hydro_2_N2"/>
    <property type="match status" value="1"/>
</dbReference>
<dbReference type="Gene3D" id="2.60.120.260">
    <property type="entry name" value="Galactose-binding domain-like"/>
    <property type="match status" value="1"/>
</dbReference>
<dbReference type="EMBL" id="KV427639">
    <property type="protein sequence ID" value="KZT04091.1"/>
    <property type="molecule type" value="Genomic_DNA"/>
</dbReference>
<dbReference type="PANTHER" id="PTHR43730:SF1">
    <property type="entry name" value="BETA-MANNOSIDASE"/>
    <property type="match status" value="1"/>
</dbReference>
<dbReference type="GeneID" id="63820314"/>
<proteinExistence type="predicted"/>
<dbReference type="GO" id="GO:0006516">
    <property type="term" value="P:glycoprotein catabolic process"/>
    <property type="evidence" value="ECO:0007669"/>
    <property type="project" value="TreeGrafter"/>
</dbReference>
<feature type="non-terminal residue" evidence="4">
    <location>
        <position position="1"/>
    </location>
</feature>
<sequence>LPTVALANVFSLSDLRWTLRSGNGSIVIPGSVPSQAHLDLLQARVITEPLLEIHEYMQRWIVNDSWTYTADLKTYTDTVDPS</sequence>
<dbReference type="InterPro" id="IPR008979">
    <property type="entry name" value="Galactose-bd-like_sf"/>
</dbReference>
<dbReference type="SUPFAM" id="SSF49785">
    <property type="entry name" value="Galactose-binding domain-like"/>
    <property type="match status" value="1"/>
</dbReference>
<evidence type="ECO:0000256" key="2">
    <source>
        <dbReference type="ARBA" id="ARBA00023295"/>
    </source>
</evidence>
<protein>
    <recommendedName>
        <fullName evidence="3">Beta-mannosidase-like galactose-binding domain-containing protein</fullName>
    </recommendedName>
</protein>